<evidence type="ECO:0008006" key="3">
    <source>
        <dbReference type="Google" id="ProtNLM"/>
    </source>
</evidence>
<organism evidence="1 2">
    <name type="scientific">Sulfitobacter porphyrae</name>
    <dbReference type="NCBI Taxonomy" id="1246864"/>
    <lineage>
        <taxon>Bacteria</taxon>
        <taxon>Pseudomonadati</taxon>
        <taxon>Pseudomonadota</taxon>
        <taxon>Alphaproteobacteria</taxon>
        <taxon>Rhodobacterales</taxon>
        <taxon>Roseobacteraceae</taxon>
        <taxon>Sulfitobacter</taxon>
    </lineage>
</organism>
<evidence type="ECO:0000313" key="1">
    <source>
        <dbReference type="EMBL" id="MFC6761884.1"/>
    </source>
</evidence>
<protein>
    <recommendedName>
        <fullName evidence="3">Iron ABC transporter permease</fullName>
    </recommendedName>
</protein>
<keyword evidence="2" id="KW-1185">Reference proteome</keyword>
<dbReference type="EMBL" id="JBHSWG010000003">
    <property type="protein sequence ID" value="MFC6761884.1"/>
    <property type="molecule type" value="Genomic_DNA"/>
</dbReference>
<proteinExistence type="predicted"/>
<sequence>MRRAVLLPALLLVLVWLALAGGRNWLGPSALLQGLLDRQDFLIYGLRLPRLLIAVGAAWRWEWRVR</sequence>
<accession>A0ABW2B868</accession>
<dbReference type="Proteomes" id="UP001596353">
    <property type="component" value="Unassembled WGS sequence"/>
</dbReference>
<reference evidence="2" key="1">
    <citation type="journal article" date="2019" name="Int. J. Syst. Evol. Microbiol.">
        <title>The Global Catalogue of Microorganisms (GCM) 10K type strain sequencing project: providing services to taxonomists for standard genome sequencing and annotation.</title>
        <authorList>
            <consortium name="The Broad Institute Genomics Platform"/>
            <consortium name="The Broad Institute Genome Sequencing Center for Infectious Disease"/>
            <person name="Wu L."/>
            <person name="Ma J."/>
        </authorList>
    </citation>
    <scope>NUCLEOTIDE SEQUENCE [LARGE SCALE GENOMIC DNA]</scope>
    <source>
        <strain evidence="2">CCUG 66188</strain>
    </source>
</reference>
<gene>
    <name evidence="1" type="ORF">ACFQFQ_24155</name>
</gene>
<evidence type="ECO:0000313" key="2">
    <source>
        <dbReference type="Proteomes" id="UP001596353"/>
    </source>
</evidence>
<name>A0ABW2B868_9RHOB</name>
<comment type="caution">
    <text evidence="1">The sequence shown here is derived from an EMBL/GenBank/DDBJ whole genome shotgun (WGS) entry which is preliminary data.</text>
</comment>